<dbReference type="EMBL" id="JBHUOF010000001">
    <property type="protein sequence ID" value="MFD2798082.1"/>
    <property type="molecule type" value="Genomic_DNA"/>
</dbReference>
<dbReference type="NCBIfam" id="TIGR04188">
    <property type="entry name" value="methyltr_grsp"/>
    <property type="match status" value="1"/>
</dbReference>
<evidence type="ECO:0000256" key="11">
    <source>
        <dbReference type="ARBA" id="ARBA00031350"/>
    </source>
</evidence>
<dbReference type="PANTHER" id="PTHR11579:SF0">
    <property type="entry name" value="PROTEIN-L-ISOASPARTATE(D-ASPARTATE) O-METHYLTRANSFERASE"/>
    <property type="match status" value="1"/>
</dbReference>
<dbReference type="GO" id="GO:0032259">
    <property type="term" value="P:methylation"/>
    <property type="evidence" value="ECO:0007669"/>
    <property type="project" value="UniProtKB-KW"/>
</dbReference>
<name>A0ABW5W4K8_9PSEU</name>
<keyword evidence="8" id="KW-0949">S-adenosyl-L-methionine</keyword>
<reference evidence="13" key="1">
    <citation type="journal article" date="2019" name="Int. J. Syst. Evol. Microbiol.">
        <title>The Global Catalogue of Microorganisms (GCM) 10K type strain sequencing project: providing services to taxonomists for standard genome sequencing and annotation.</title>
        <authorList>
            <consortium name="The Broad Institute Genomics Platform"/>
            <consortium name="The Broad Institute Genome Sequencing Center for Infectious Disease"/>
            <person name="Wu L."/>
            <person name="Ma J."/>
        </authorList>
    </citation>
    <scope>NUCLEOTIDE SEQUENCE [LARGE SCALE GENOMIC DNA]</scope>
    <source>
        <strain evidence="13">IBRC-M 10906</strain>
    </source>
</reference>
<keyword evidence="5" id="KW-0963">Cytoplasm</keyword>
<comment type="subcellular location">
    <subcellularLocation>
        <location evidence="1">Cytoplasm</location>
    </subcellularLocation>
</comment>
<dbReference type="InterPro" id="IPR000682">
    <property type="entry name" value="PCMT"/>
</dbReference>
<comment type="caution">
    <text evidence="12">The sequence shown here is derived from an EMBL/GenBank/DDBJ whole genome shotgun (WGS) entry which is preliminary data.</text>
</comment>
<dbReference type="SUPFAM" id="SSF53335">
    <property type="entry name" value="S-adenosyl-L-methionine-dependent methyltransferases"/>
    <property type="match status" value="1"/>
</dbReference>
<accession>A0ABW5W4K8</accession>
<dbReference type="Proteomes" id="UP001597478">
    <property type="component" value="Unassembled WGS sequence"/>
</dbReference>
<evidence type="ECO:0000256" key="3">
    <source>
        <dbReference type="ARBA" id="ARBA00011890"/>
    </source>
</evidence>
<dbReference type="PANTHER" id="PTHR11579">
    <property type="entry name" value="PROTEIN-L-ISOASPARTATE O-METHYLTRANSFERASE"/>
    <property type="match status" value="1"/>
</dbReference>
<gene>
    <name evidence="12" type="primary">tgmC</name>
    <name evidence="12" type="ORF">ACFS2C_01580</name>
</gene>
<organism evidence="12 13">
    <name type="scientific">Prauserella oleivorans</name>
    <dbReference type="NCBI Taxonomy" id="1478153"/>
    <lineage>
        <taxon>Bacteria</taxon>
        <taxon>Bacillati</taxon>
        <taxon>Actinomycetota</taxon>
        <taxon>Actinomycetes</taxon>
        <taxon>Pseudonocardiales</taxon>
        <taxon>Pseudonocardiaceae</taxon>
        <taxon>Prauserella</taxon>
    </lineage>
</organism>
<dbReference type="InterPro" id="IPR029063">
    <property type="entry name" value="SAM-dependent_MTases_sf"/>
</dbReference>
<evidence type="ECO:0000256" key="8">
    <source>
        <dbReference type="ARBA" id="ARBA00022691"/>
    </source>
</evidence>
<dbReference type="GO" id="GO:0008168">
    <property type="term" value="F:methyltransferase activity"/>
    <property type="evidence" value="ECO:0007669"/>
    <property type="project" value="UniProtKB-KW"/>
</dbReference>
<evidence type="ECO:0000256" key="2">
    <source>
        <dbReference type="ARBA" id="ARBA00005369"/>
    </source>
</evidence>
<evidence type="ECO:0000256" key="5">
    <source>
        <dbReference type="ARBA" id="ARBA00022490"/>
    </source>
</evidence>
<evidence type="ECO:0000256" key="4">
    <source>
        <dbReference type="ARBA" id="ARBA00013346"/>
    </source>
</evidence>
<evidence type="ECO:0000313" key="12">
    <source>
        <dbReference type="EMBL" id="MFD2798082.1"/>
    </source>
</evidence>
<evidence type="ECO:0000256" key="6">
    <source>
        <dbReference type="ARBA" id="ARBA00022603"/>
    </source>
</evidence>
<dbReference type="InterPro" id="IPR026448">
    <property type="entry name" value="Methyltr_grasp"/>
</dbReference>
<evidence type="ECO:0000313" key="13">
    <source>
        <dbReference type="Proteomes" id="UP001597478"/>
    </source>
</evidence>
<dbReference type="Pfam" id="PF01135">
    <property type="entry name" value="PCMT"/>
    <property type="match status" value="1"/>
</dbReference>
<protein>
    <recommendedName>
        <fullName evidence="4">Protein-L-isoaspartate O-methyltransferase</fullName>
        <ecNumber evidence="3">2.1.1.77</ecNumber>
    </recommendedName>
    <alternativeName>
        <fullName evidence="11">L-isoaspartyl protein carboxyl methyltransferase</fullName>
    </alternativeName>
    <alternativeName>
        <fullName evidence="9">Protein L-isoaspartyl methyltransferase</fullName>
    </alternativeName>
    <alternativeName>
        <fullName evidence="10">Protein-beta-aspartate methyltransferase</fullName>
    </alternativeName>
</protein>
<keyword evidence="7" id="KW-0808">Transferase</keyword>
<dbReference type="RefSeq" id="WP_377387733.1">
    <property type="nucleotide sequence ID" value="NZ_JBHSAN010000008.1"/>
</dbReference>
<evidence type="ECO:0000256" key="7">
    <source>
        <dbReference type="ARBA" id="ARBA00022679"/>
    </source>
</evidence>
<keyword evidence="6 12" id="KW-0489">Methyltransferase</keyword>
<evidence type="ECO:0000256" key="9">
    <source>
        <dbReference type="ARBA" id="ARBA00030757"/>
    </source>
</evidence>
<sequence length="385" mass="42098">MRSAARRRRHLVQELLREDAVRDPLWIEAFRHVPRHVFLPRFFVPHGNRWAAVARGDANWLPLVYSDTVLVTQLDDDPGLWERARREGPVPGTPTSSSSMPGIMALMLEHLQFREGDHVLEIGTGTGYNAALLCHRLGDARVSTVDIDPTLCRQARAALATIGYHPECEVADGEKGFPPSAPYDRVLSTCSVSHLPPAWLEQTRPGGLVLTTLNRPIGAGMVLVAAGEGATGEGVVLATDGRFMPMRAHRRADTVTLLAGSDGPGDDVTARPTDLPLETVLNPAHAFEFFVSLELPGLMAAAHPQTGELSLLVHPDGSWAGHHGTDGGHVVQQGGPRKLWDAVEAAYRRWHELGSPPRDAFTVSVRGERQSIRFAGHEWPLHRED</sequence>
<dbReference type="Gene3D" id="3.40.50.150">
    <property type="entry name" value="Vaccinia Virus protein VP39"/>
    <property type="match status" value="1"/>
</dbReference>
<comment type="similarity">
    <text evidence="2">Belongs to the methyltransferase superfamily. L-isoaspartyl/D-aspartyl protein methyltransferase family.</text>
</comment>
<dbReference type="CDD" id="cd02440">
    <property type="entry name" value="AdoMet_MTases"/>
    <property type="match status" value="1"/>
</dbReference>
<proteinExistence type="inferred from homology"/>
<dbReference type="EC" id="2.1.1.77" evidence="3"/>
<evidence type="ECO:0000256" key="1">
    <source>
        <dbReference type="ARBA" id="ARBA00004496"/>
    </source>
</evidence>
<evidence type="ECO:0000256" key="10">
    <source>
        <dbReference type="ARBA" id="ARBA00031323"/>
    </source>
</evidence>
<keyword evidence="13" id="KW-1185">Reference proteome</keyword>